<dbReference type="Proteomes" id="UP000275925">
    <property type="component" value="Unassembled WGS sequence"/>
</dbReference>
<protein>
    <submittedName>
        <fullName evidence="4">Ribosomal subunit interface protein</fullName>
    </submittedName>
</protein>
<gene>
    <name evidence="4" type="primary">yvyD</name>
    <name evidence="4" type="ORF">NO2_0881</name>
</gene>
<dbReference type="GO" id="GO:0022627">
    <property type="term" value="C:cytosolic small ribosomal subunit"/>
    <property type="evidence" value="ECO:0007669"/>
    <property type="project" value="TreeGrafter"/>
</dbReference>
<dbReference type="InterPro" id="IPR038416">
    <property type="entry name" value="Ribosom_S30AE_C_sf"/>
</dbReference>
<keyword evidence="5" id="KW-1185">Reference proteome</keyword>
<reference evidence="4 5" key="1">
    <citation type="journal article" date="2019" name="ISME J.">
        <title>Genome analyses of uncultured TG2/ZB3 bacteria in 'Margulisbacteria' specifically attached to ectosymbiotic spirochetes of protists in the termite gut.</title>
        <authorList>
            <person name="Utami Y.D."/>
            <person name="Kuwahara H."/>
            <person name="Igai K."/>
            <person name="Murakami T."/>
            <person name="Sugaya K."/>
            <person name="Morikawa T."/>
            <person name="Nagura Y."/>
            <person name="Yuki M."/>
            <person name="Deevong P."/>
            <person name="Inoue T."/>
            <person name="Kihara K."/>
            <person name="Lo N."/>
            <person name="Yamada A."/>
            <person name="Ohkuma M."/>
            <person name="Hongoh Y."/>
        </authorList>
    </citation>
    <scope>NUCLEOTIDE SEQUENCE [LARGE SCALE GENOMIC DNA]</scope>
    <source>
        <strain evidence="4">NkOx7-02</strain>
    </source>
</reference>
<proteinExistence type="predicted"/>
<dbReference type="InterPro" id="IPR050574">
    <property type="entry name" value="HPF/YfiA_ribosome-assoc"/>
</dbReference>
<dbReference type="EMBL" id="BGZO01000023">
    <property type="protein sequence ID" value="GBR76311.1"/>
    <property type="molecule type" value="Genomic_DNA"/>
</dbReference>
<dbReference type="GO" id="GO:0045900">
    <property type="term" value="P:negative regulation of translational elongation"/>
    <property type="evidence" value="ECO:0007669"/>
    <property type="project" value="TreeGrafter"/>
</dbReference>
<sequence length="273" mass="30974">MKLTVRGHNLKITPAIRSHAEKKFAKYGGLFSEVILADLNLEVKRIKNRDRAHVAAVTLQLPQKIILRAEARTGDIYVSIDELVAKLDAPLKKYQDRLKNDRRKRSFAAPVPRLAEPPERGGDEETLKIVPEPKAAPKPMDPIEAALQLNKTRERFYVFNNSRAAHIISVVYARRNNTYALLTFKKLYLKRAKLRRFKATPSSVKYEGGGVKITKITDIVSAAKPLSARAAALRLGKSRRDEFLPFLNIETERVNVLYKKKQPNHFGLIEPSM</sequence>
<evidence type="ECO:0000313" key="4">
    <source>
        <dbReference type="EMBL" id="GBR76311.1"/>
    </source>
</evidence>
<dbReference type="Gene3D" id="3.30.505.50">
    <property type="entry name" value="Sigma 54 modulation/S30EA ribosomal protein, C-terminal domain"/>
    <property type="match status" value="2"/>
</dbReference>
<dbReference type="InterPro" id="IPR032528">
    <property type="entry name" value="Ribosom_S30AE_C"/>
</dbReference>
<accession>A0A388THV8</accession>
<dbReference type="PANTHER" id="PTHR33231:SF1">
    <property type="entry name" value="30S RIBOSOMAL PROTEIN"/>
    <property type="match status" value="1"/>
</dbReference>
<keyword evidence="1" id="KW-0810">Translation regulation</keyword>
<evidence type="ECO:0000256" key="2">
    <source>
        <dbReference type="SAM" id="MobiDB-lite"/>
    </source>
</evidence>
<evidence type="ECO:0000256" key="1">
    <source>
        <dbReference type="ARBA" id="ARBA00022845"/>
    </source>
</evidence>
<dbReference type="SUPFAM" id="SSF69754">
    <property type="entry name" value="Ribosome binding protein Y (YfiA homologue)"/>
    <property type="match status" value="1"/>
</dbReference>
<dbReference type="GO" id="GO:0043024">
    <property type="term" value="F:ribosomal small subunit binding"/>
    <property type="evidence" value="ECO:0007669"/>
    <property type="project" value="TreeGrafter"/>
</dbReference>
<dbReference type="PANTHER" id="PTHR33231">
    <property type="entry name" value="30S RIBOSOMAL PROTEIN"/>
    <property type="match status" value="1"/>
</dbReference>
<dbReference type="Pfam" id="PF16321">
    <property type="entry name" value="Ribosom_S30AE_C"/>
    <property type="match status" value="1"/>
</dbReference>
<feature type="compositionally biased region" description="Basic and acidic residues" evidence="2">
    <location>
        <begin position="116"/>
        <end position="125"/>
    </location>
</feature>
<dbReference type="AlphaFoldDB" id="A0A388THV8"/>
<evidence type="ECO:0000259" key="3">
    <source>
        <dbReference type="Pfam" id="PF16321"/>
    </source>
</evidence>
<dbReference type="Gene3D" id="3.30.160.100">
    <property type="entry name" value="Ribosome hibernation promotion factor-like"/>
    <property type="match status" value="1"/>
</dbReference>
<evidence type="ECO:0000313" key="5">
    <source>
        <dbReference type="Proteomes" id="UP000275925"/>
    </source>
</evidence>
<organism evidence="4 5">
    <name type="scientific">Candidatus Termititenax persephonae</name>
    <dbReference type="NCBI Taxonomy" id="2218525"/>
    <lineage>
        <taxon>Bacteria</taxon>
        <taxon>Bacillati</taxon>
        <taxon>Candidatus Margulisiibacteriota</taxon>
        <taxon>Candidatus Termititenacia</taxon>
        <taxon>Candidatus Termititenacales</taxon>
        <taxon>Candidatus Termititenacaceae</taxon>
        <taxon>Candidatus Termititenax</taxon>
    </lineage>
</organism>
<feature type="domain" description="Sigma 54 modulation/S30EA ribosomal protein C-terminal" evidence="3">
    <location>
        <begin position="125"/>
        <end position="181"/>
    </location>
</feature>
<dbReference type="NCBIfam" id="TIGR00741">
    <property type="entry name" value="yfiA"/>
    <property type="match status" value="1"/>
</dbReference>
<dbReference type="Pfam" id="PF02482">
    <property type="entry name" value="Ribosomal_S30AE"/>
    <property type="match status" value="1"/>
</dbReference>
<dbReference type="InterPro" id="IPR003489">
    <property type="entry name" value="RHF/RaiA"/>
</dbReference>
<feature type="region of interest" description="Disordered" evidence="2">
    <location>
        <begin position="106"/>
        <end position="125"/>
    </location>
</feature>
<comment type="caution">
    <text evidence="4">The sequence shown here is derived from an EMBL/GenBank/DDBJ whole genome shotgun (WGS) entry which is preliminary data.</text>
</comment>
<name>A0A388THV8_9BACT</name>
<dbReference type="InterPro" id="IPR036567">
    <property type="entry name" value="RHF-like"/>
</dbReference>
<dbReference type="CDD" id="cd00552">
    <property type="entry name" value="RaiA"/>
    <property type="match status" value="1"/>
</dbReference>